<dbReference type="CDD" id="cd02796">
    <property type="entry name" value="tRNA_bind_bactPheRS"/>
    <property type="match status" value="1"/>
</dbReference>
<dbReference type="InterPro" id="IPR045864">
    <property type="entry name" value="aa-tRNA-synth_II/BPL/LPL"/>
</dbReference>
<evidence type="ECO:0000256" key="14">
    <source>
        <dbReference type="ARBA" id="ARBA00049255"/>
    </source>
</evidence>
<feature type="binding site" evidence="15">
    <location>
        <position position="467"/>
    </location>
    <ligand>
        <name>Mg(2+)</name>
        <dbReference type="ChEBI" id="CHEBI:18420"/>
        <note>shared with alpha subunit</note>
    </ligand>
</feature>
<dbReference type="Pfam" id="PF03484">
    <property type="entry name" value="B5"/>
    <property type="match status" value="1"/>
</dbReference>
<dbReference type="Pfam" id="PF17759">
    <property type="entry name" value="tRNA_synthFbeta"/>
    <property type="match status" value="1"/>
</dbReference>
<name>A0A848L2B8_9ACTN</name>
<dbReference type="SUPFAM" id="SSF55681">
    <property type="entry name" value="Class II aaRS and biotin synthetases"/>
    <property type="match status" value="1"/>
</dbReference>
<dbReference type="SUPFAM" id="SSF56037">
    <property type="entry name" value="PheT/TilS domain"/>
    <property type="match status" value="1"/>
</dbReference>
<evidence type="ECO:0000256" key="12">
    <source>
        <dbReference type="ARBA" id="ARBA00022917"/>
    </source>
</evidence>
<evidence type="ECO:0000256" key="7">
    <source>
        <dbReference type="ARBA" id="ARBA00022723"/>
    </source>
</evidence>
<evidence type="ECO:0000256" key="9">
    <source>
        <dbReference type="ARBA" id="ARBA00022840"/>
    </source>
</evidence>
<feature type="domain" description="TRNA-binding" evidence="17">
    <location>
        <begin position="44"/>
        <end position="155"/>
    </location>
</feature>
<dbReference type="InterPro" id="IPR020825">
    <property type="entry name" value="Phe-tRNA_synthase-like_B3/B4"/>
</dbReference>
<dbReference type="InterPro" id="IPR005146">
    <property type="entry name" value="B3/B4_tRNA-bd"/>
</dbReference>
<dbReference type="GO" id="GO:0000049">
    <property type="term" value="F:tRNA binding"/>
    <property type="evidence" value="ECO:0007669"/>
    <property type="project" value="UniProtKB-UniRule"/>
</dbReference>
<dbReference type="NCBIfam" id="TIGR00472">
    <property type="entry name" value="pheT_bact"/>
    <property type="match status" value="1"/>
</dbReference>
<protein>
    <recommendedName>
        <fullName evidence="15">Phenylalanine--tRNA ligase beta subunit</fullName>
        <ecNumber evidence="15">6.1.1.20</ecNumber>
    </recommendedName>
    <alternativeName>
        <fullName evidence="15">Phenylalanyl-tRNA synthetase beta subunit</fullName>
        <shortName evidence="15">PheRS</shortName>
    </alternativeName>
</protein>
<dbReference type="FunFam" id="2.40.50.140:FF:000045">
    <property type="entry name" value="Phenylalanine--tRNA ligase beta subunit"/>
    <property type="match status" value="1"/>
</dbReference>
<dbReference type="EC" id="6.1.1.20" evidence="15"/>
<dbReference type="EMBL" id="JABBNB010000043">
    <property type="protein sequence ID" value="NMO04879.1"/>
    <property type="molecule type" value="Genomic_DNA"/>
</dbReference>
<keyword evidence="7 15" id="KW-0479">Metal-binding</keyword>
<keyword evidence="10 15" id="KW-0460">Magnesium</keyword>
<dbReference type="Gene3D" id="3.30.56.10">
    <property type="match status" value="2"/>
</dbReference>
<feature type="binding site" evidence="15">
    <location>
        <position position="470"/>
    </location>
    <ligand>
        <name>Mg(2+)</name>
        <dbReference type="ChEBI" id="CHEBI:18420"/>
        <note>shared with alpha subunit</note>
    </ligand>
</feature>
<dbReference type="SUPFAM" id="SSF54991">
    <property type="entry name" value="Anticodon-binding domain of PheRS"/>
    <property type="match status" value="1"/>
</dbReference>
<dbReference type="InterPro" id="IPR004532">
    <property type="entry name" value="Phe-tRNA-ligase_IIc_bsu_bact"/>
</dbReference>
<comment type="cofactor">
    <cofactor evidence="15">
        <name>Mg(2+)</name>
        <dbReference type="ChEBI" id="CHEBI:18420"/>
    </cofactor>
    <text evidence="15">Binds 2 magnesium ions per tetramer.</text>
</comment>
<keyword evidence="8 15" id="KW-0547">Nucleotide-binding</keyword>
<dbReference type="Pfam" id="PF03147">
    <property type="entry name" value="FDX-ACB"/>
    <property type="match status" value="1"/>
</dbReference>
<dbReference type="PANTHER" id="PTHR10947">
    <property type="entry name" value="PHENYLALANYL-TRNA SYNTHETASE BETA CHAIN AND LEUCINE-RICH REPEAT-CONTAINING PROTEIN 47"/>
    <property type="match status" value="1"/>
</dbReference>
<proteinExistence type="inferred from homology"/>
<dbReference type="Gene3D" id="3.30.930.10">
    <property type="entry name" value="Bira Bifunctional Protein, Domain 2"/>
    <property type="match status" value="1"/>
</dbReference>
<dbReference type="GO" id="GO:0009328">
    <property type="term" value="C:phenylalanine-tRNA ligase complex"/>
    <property type="evidence" value="ECO:0007669"/>
    <property type="project" value="TreeGrafter"/>
</dbReference>
<dbReference type="Gene3D" id="3.30.70.380">
    <property type="entry name" value="Ferrodoxin-fold anticodon-binding domain"/>
    <property type="match status" value="1"/>
</dbReference>
<dbReference type="RefSeq" id="WP_170197384.1">
    <property type="nucleotide sequence ID" value="NZ_JABBNB010000043.1"/>
</dbReference>
<keyword evidence="12 15" id="KW-0648">Protein biosynthesis</keyword>
<accession>A0A848L2B8</accession>
<evidence type="ECO:0000256" key="10">
    <source>
        <dbReference type="ARBA" id="ARBA00022842"/>
    </source>
</evidence>
<dbReference type="Pfam" id="PF01588">
    <property type="entry name" value="tRNA_bind"/>
    <property type="match status" value="1"/>
</dbReference>
<evidence type="ECO:0000256" key="11">
    <source>
        <dbReference type="ARBA" id="ARBA00022884"/>
    </source>
</evidence>
<gene>
    <name evidence="15" type="primary">pheT</name>
    <name evidence="20" type="ORF">HH308_27000</name>
</gene>
<organism evidence="20 21">
    <name type="scientific">Gordonia asplenii</name>
    <dbReference type="NCBI Taxonomy" id="2725283"/>
    <lineage>
        <taxon>Bacteria</taxon>
        <taxon>Bacillati</taxon>
        <taxon>Actinomycetota</taxon>
        <taxon>Actinomycetes</taxon>
        <taxon>Mycobacteriales</taxon>
        <taxon>Gordoniaceae</taxon>
        <taxon>Gordonia</taxon>
    </lineage>
</organism>
<dbReference type="PROSITE" id="PS51483">
    <property type="entry name" value="B5"/>
    <property type="match status" value="1"/>
</dbReference>
<dbReference type="GO" id="GO:0006432">
    <property type="term" value="P:phenylalanyl-tRNA aminoacylation"/>
    <property type="evidence" value="ECO:0007669"/>
    <property type="project" value="UniProtKB-UniRule"/>
</dbReference>
<evidence type="ECO:0000259" key="18">
    <source>
        <dbReference type="PROSITE" id="PS51447"/>
    </source>
</evidence>
<evidence type="ECO:0000313" key="21">
    <source>
        <dbReference type="Proteomes" id="UP000550729"/>
    </source>
</evidence>
<evidence type="ECO:0000259" key="19">
    <source>
        <dbReference type="PROSITE" id="PS51483"/>
    </source>
</evidence>
<feature type="domain" description="B5" evidence="19">
    <location>
        <begin position="408"/>
        <end position="483"/>
    </location>
</feature>
<dbReference type="InterPro" id="IPR045060">
    <property type="entry name" value="Phe-tRNA-ligase_IIc_bsu"/>
</dbReference>
<comment type="catalytic activity">
    <reaction evidence="14 15">
        <text>tRNA(Phe) + L-phenylalanine + ATP = L-phenylalanyl-tRNA(Phe) + AMP + diphosphate + H(+)</text>
        <dbReference type="Rhea" id="RHEA:19413"/>
        <dbReference type="Rhea" id="RHEA-COMP:9668"/>
        <dbReference type="Rhea" id="RHEA-COMP:9699"/>
        <dbReference type="ChEBI" id="CHEBI:15378"/>
        <dbReference type="ChEBI" id="CHEBI:30616"/>
        <dbReference type="ChEBI" id="CHEBI:33019"/>
        <dbReference type="ChEBI" id="CHEBI:58095"/>
        <dbReference type="ChEBI" id="CHEBI:78442"/>
        <dbReference type="ChEBI" id="CHEBI:78531"/>
        <dbReference type="ChEBI" id="CHEBI:456215"/>
        <dbReference type="EC" id="6.1.1.20"/>
    </reaction>
</comment>
<dbReference type="Pfam" id="PF03483">
    <property type="entry name" value="B3_4"/>
    <property type="match status" value="1"/>
</dbReference>
<evidence type="ECO:0000256" key="8">
    <source>
        <dbReference type="ARBA" id="ARBA00022741"/>
    </source>
</evidence>
<keyword evidence="4 15" id="KW-0963">Cytoplasm</keyword>
<dbReference type="Gene3D" id="3.50.40.10">
    <property type="entry name" value="Phenylalanyl-trna Synthetase, Chain B, domain 3"/>
    <property type="match status" value="1"/>
</dbReference>
<sequence length="858" mass="89810">MRVPQSWLTEVLRVSTPDWSATAEEIDAGFVRVGFEIEDVEAFPEISGPLVIGRVETIEELTEFKKPIRFCTVDVGEDTPREIVCGARNFAVGDLIVAALPGTVLPGPFAIAARKTYGRVSDGMICSVAELGVGNDHSGILVLAPGTAEPGADAREVLSLADVAIDVNVTPDRGYAFSMRGLGRELASAFAVPFADPAAEVVVGREASEGWPVDIESDSAATRYTARIISNVDAAAVSPWWLRKRLMVAGIRPISGIVDVTNYVMIELGQPLHAFDADKVTGAITVRNATPGEKLTTLDGVERTLDPEDVVIADESGAIALAGVMGGESTEVGPETTRVLLESANFDQVRVFRTGKRHKLTSEASKRFERLVDPEITAIASARGAQLIAEIAGGVVADDWTDVRVASLAPVSIEIAVDAPDVTAGISYPAGTTRTRLIEVGCAVTDHGDTLTVNPPSWRPDLRQRADLVEEVLRLEGLEDIPAIVPAAPAGTGLTPSQRRRRSIGRTLALDGFVEVLPYPFMPAGVFDVWGLPDDDPRRSTVKVLNPLESDRPELNTTLLPGLLEMTARNIARGQRDLSLFTIGQIVDGAGSGADGNAEVVGALDVTRRPSAAELAAIDAALPKQPVHVATVLTGLRDPAGPWGPGRVADATDAFEAARTIARAAGVVVELVADTEKLPWHPGRCARIVVPANEPGASGATGDVTGASGATGDVTGASGDITVGWAGELHPAVLERAGLPKGTCAVEISIDALPLDVVLPAPTLSVFPAVLQDLAVVVDAGVAAADVEKALRAGAGELLESLDLFDVFVGEQVGEGRKSLAFALRFRAADRTLTEEEANAAKLAAVDAAASSVGARLR</sequence>
<keyword evidence="11 16" id="KW-0694">RNA-binding</keyword>
<dbReference type="SMART" id="SM00873">
    <property type="entry name" value="B3_4"/>
    <property type="match status" value="1"/>
</dbReference>
<dbReference type="GO" id="GO:0000287">
    <property type="term" value="F:magnesium ion binding"/>
    <property type="evidence" value="ECO:0007669"/>
    <property type="project" value="UniProtKB-UniRule"/>
</dbReference>
<dbReference type="InterPro" id="IPR009061">
    <property type="entry name" value="DNA-bd_dom_put_sf"/>
</dbReference>
<dbReference type="AlphaFoldDB" id="A0A848L2B8"/>
<dbReference type="InterPro" id="IPR012340">
    <property type="entry name" value="NA-bd_OB-fold"/>
</dbReference>
<evidence type="ECO:0000256" key="2">
    <source>
        <dbReference type="ARBA" id="ARBA00008653"/>
    </source>
</evidence>
<dbReference type="InterPro" id="IPR041616">
    <property type="entry name" value="PheRS_beta_core"/>
</dbReference>
<dbReference type="PANTHER" id="PTHR10947:SF0">
    <property type="entry name" value="PHENYLALANINE--TRNA LIGASE BETA SUBUNIT"/>
    <property type="match status" value="1"/>
</dbReference>
<reference evidence="20 21" key="1">
    <citation type="submission" date="2020-04" db="EMBL/GenBank/DDBJ databases">
        <title>Gordonia sp. nov. TBRC 11910.</title>
        <authorList>
            <person name="Suriyachadkun C."/>
        </authorList>
    </citation>
    <scope>NUCLEOTIDE SEQUENCE [LARGE SCALE GENOMIC DNA]</scope>
    <source>
        <strain evidence="20 21">TBRC 11910</strain>
    </source>
</reference>
<dbReference type="SMART" id="SM00874">
    <property type="entry name" value="B5"/>
    <property type="match status" value="1"/>
</dbReference>
<dbReference type="SUPFAM" id="SSF46955">
    <property type="entry name" value="Putative DNA-binding domain"/>
    <property type="match status" value="1"/>
</dbReference>
<evidence type="ECO:0000256" key="13">
    <source>
        <dbReference type="ARBA" id="ARBA00023146"/>
    </source>
</evidence>
<dbReference type="CDD" id="cd00769">
    <property type="entry name" value="PheRS_beta_core"/>
    <property type="match status" value="1"/>
</dbReference>
<evidence type="ECO:0000256" key="4">
    <source>
        <dbReference type="ARBA" id="ARBA00022490"/>
    </source>
</evidence>
<comment type="subunit">
    <text evidence="3 15">Tetramer of two alpha and two beta subunits.</text>
</comment>
<dbReference type="Gene3D" id="2.40.50.140">
    <property type="entry name" value="Nucleic acid-binding proteins"/>
    <property type="match status" value="1"/>
</dbReference>
<feature type="domain" description="FDX-ACB" evidence="18">
    <location>
        <begin position="765"/>
        <end position="858"/>
    </location>
</feature>
<dbReference type="FunFam" id="3.50.40.10:FF:000001">
    <property type="entry name" value="Phenylalanine--tRNA ligase beta subunit"/>
    <property type="match status" value="1"/>
</dbReference>
<dbReference type="FunFam" id="3.30.930.10:FF:000130">
    <property type="entry name" value="Phenylalanine--tRNA ligase beta subunit"/>
    <property type="match status" value="1"/>
</dbReference>
<evidence type="ECO:0000256" key="16">
    <source>
        <dbReference type="PROSITE-ProRule" id="PRU00209"/>
    </source>
</evidence>
<evidence type="ECO:0000256" key="3">
    <source>
        <dbReference type="ARBA" id="ARBA00011209"/>
    </source>
</evidence>
<keyword evidence="21" id="KW-1185">Reference proteome</keyword>
<dbReference type="SMART" id="SM00896">
    <property type="entry name" value="FDX-ACB"/>
    <property type="match status" value="1"/>
</dbReference>
<dbReference type="InterPro" id="IPR002547">
    <property type="entry name" value="tRNA-bd_dom"/>
</dbReference>
<comment type="subcellular location">
    <subcellularLocation>
        <location evidence="1 15">Cytoplasm</location>
    </subcellularLocation>
</comment>
<evidence type="ECO:0000256" key="6">
    <source>
        <dbReference type="ARBA" id="ARBA00022598"/>
    </source>
</evidence>
<dbReference type="InterPro" id="IPR005121">
    <property type="entry name" value="Fdx_antiC-bd"/>
</dbReference>
<keyword evidence="13 15" id="KW-0030">Aminoacyl-tRNA synthetase</keyword>
<dbReference type="InterPro" id="IPR005147">
    <property type="entry name" value="tRNA_synthase_B5-dom"/>
</dbReference>
<dbReference type="Proteomes" id="UP000550729">
    <property type="component" value="Unassembled WGS sequence"/>
</dbReference>
<dbReference type="PROSITE" id="PS50886">
    <property type="entry name" value="TRBD"/>
    <property type="match status" value="1"/>
</dbReference>
<keyword evidence="9 15" id="KW-0067">ATP-binding</keyword>
<dbReference type="SUPFAM" id="SSF50249">
    <property type="entry name" value="Nucleic acid-binding proteins"/>
    <property type="match status" value="1"/>
</dbReference>
<feature type="binding site" evidence="15">
    <location>
        <position position="461"/>
    </location>
    <ligand>
        <name>Mg(2+)</name>
        <dbReference type="ChEBI" id="CHEBI:18420"/>
        <note>shared with alpha subunit</note>
    </ligand>
</feature>
<comment type="similarity">
    <text evidence="2 15">Belongs to the phenylalanyl-tRNA synthetase beta subunit family. Type 1 subfamily.</text>
</comment>
<evidence type="ECO:0000313" key="20">
    <source>
        <dbReference type="EMBL" id="NMO04879.1"/>
    </source>
</evidence>
<evidence type="ECO:0000256" key="1">
    <source>
        <dbReference type="ARBA" id="ARBA00004496"/>
    </source>
</evidence>
<dbReference type="InterPro" id="IPR036690">
    <property type="entry name" value="Fdx_antiC-bd_sf"/>
</dbReference>
<evidence type="ECO:0000259" key="17">
    <source>
        <dbReference type="PROSITE" id="PS50886"/>
    </source>
</evidence>
<dbReference type="PROSITE" id="PS51447">
    <property type="entry name" value="FDX_ACB"/>
    <property type="match status" value="1"/>
</dbReference>
<evidence type="ECO:0000256" key="5">
    <source>
        <dbReference type="ARBA" id="ARBA00022555"/>
    </source>
</evidence>
<evidence type="ECO:0000256" key="15">
    <source>
        <dbReference type="HAMAP-Rule" id="MF_00283"/>
    </source>
</evidence>
<dbReference type="InterPro" id="IPR033714">
    <property type="entry name" value="tRNA_bind_bactPheRS"/>
</dbReference>
<dbReference type="GO" id="GO:0005524">
    <property type="term" value="F:ATP binding"/>
    <property type="evidence" value="ECO:0007669"/>
    <property type="project" value="UniProtKB-UniRule"/>
</dbReference>
<dbReference type="FunFam" id="3.30.70.380:FF:000001">
    <property type="entry name" value="Phenylalanine--tRNA ligase beta subunit"/>
    <property type="match status" value="1"/>
</dbReference>
<comment type="caution">
    <text evidence="20">The sequence shown here is derived from an EMBL/GenBank/DDBJ whole genome shotgun (WGS) entry which is preliminary data.</text>
</comment>
<feature type="binding site" evidence="15">
    <location>
        <position position="471"/>
    </location>
    <ligand>
        <name>Mg(2+)</name>
        <dbReference type="ChEBI" id="CHEBI:18420"/>
        <note>shared with alpha subunit</note>
    </ligand>
</feature>
<dbReference type="HAMAP" id="MF_00283">
    <property type="entry name" value="Phe_tRNA_synth_beta1"/>
    <property type="match status" value="1"/>
</dbReference>
<keyword evidence="6 15" id="KW-0436">Ligase</keyword>
<keyword evidence="5 16" id="KW-0820">tRNA-binding</keyword>
<dbReference type="GO" id="GO:0004826">
    <property type="term" value="F:phenylalanine-tRNA ligase activity"/>
    <property type="evidence" value="ECO:0007669"/>
    <property type="project" value="UniProtKB-UniRule"/>
</dbReference>